<dbReference type="Pfam" id="PF12222">
    <property type="entry name" value="PNGaseA"/>
    <property type="match status" value="1"/>
</dbReference>
<dbReference type="EMBL" id="CACTIH010000091">
    <property type="protein sequence ID" value="CAA2953457.1"/>
    <property type="molecule type" value="Genomic_DNA"/>
</dbReference>
<proteinExistence type="predicted"/>
<dbReference type="AlphaFoldDB" id="A0A8S0PJR3"/>
<accession>A0A8S0PJR3</accession>
<comment type="caution">
    <text evidence="2">The sequence shown here is derived from an EMBL/GenBank/DDBJ whole genome shotgun (WGS) entry which is preliminary data.</text>
</comment>
<organism evidence="2 3">
    <name type="scientific">Olea europaea subsp. europaea</name>
    <dbReference type="NCBI Taxonomy" id="158383"/>
    <lineage>
        <taxon>Eukaryota</taxon>
        <taxon>Viridiplantae</taxon>
        <taxon>Streptophyta</taxon>
        <taxon>Embryophyta</taxon>
        <taxon>Tracheophyta</taxon>
        <taxon>Spermatophyta</taxon>
        <taxon>Magnoliopsida</taxon>
        <taxon>eudicotyledons</taxon>
        <taxon>Gunneridae</taxon>
        <taxon>Pentapetalae</taxon>
        <taxon>asterids</taxon>
        <taxon>lamiids</taxon>
        <taxon>Lamiales</taxon>
        <taxon>Oleaceae</taxon>
        <taxon>Oleeae</taxon>
        <taxon>Olea</taxon>
    </lineage>
</organism>
<protein>
    <recommendedName>
        <fullName evidence="1">Peptide N-acetyl-beta-D-glucosaminyl asparaginase amidase A N-terminal domain-containing protein</fullName>
    </recommendedName>
</protein>
<dbReference type="PANTHER" id="PTHR31104">
    <property type="entry name" value="PEPTIDE-N4-(N-ACETYL-BETA-GLUCOSAMINYL)ASPARAGINE AMIDASE A PROTEIN"/>
    <property type="match status" value="1"/>
</dbReference>
<dbReference type="InterPro" id="IPR021102">
    <property type="entry name" value="PNGase_A"/>
</dbReference>
<dbReference type="InterPro" id="IPR056948">
    <property type="entry name" value="PNGaseA_N"/>
</dbReference>
<evidence type="ECO:0000259" key="1">
    <source>
        <dbReference type="Pfam" id="PF12222"/>
    </source>
</evidence>
<evidence type="ECO:0000313" key="2">
    <source>
        <dbReference type="EMBL" id="CAA2953457.1"/>
    </source>
</evidence>
<dbReference type="OrthoDB" id="339900at2759"/>
<feature type="domain" description="Peptide N-acetyl-beta-D-glucosaminyl asparaginase amidase A N-terminal" evidence="1">
    <location>
        <begin position="49"/>
        <end position="196"/>
    </location>
</feature>
<reference evidence="2 3" key="1">
    <citation type="submission" date="2019-12" db="EMBL/GenBank/DDBJ databases">
        <authorList>
            <person name="Alioto T."/>
            <person name="Alioto T."/>
            <person name="Gomez Garrido J."/>
        </authorList>
    </citation>
    <scope>NUCLEOTIDE SEQUENCE [LARGE SCALE GENOMIC DNA]</scope>
</reference>
<evidence type="ECO:0000313" key="3">
    <source>
        <dbReference type="Proteomes" id="UP000594638"/>
    </source>
</evidence>
<dbReference type="Proteomes" id="UP000594638">
    <property type="component" value="Unassembled WGS sequence"/>
</dbReference>
<gene>
    <name evidence="2" type="ORF">OLEA9_A121339</name>
</gene>
<sequence>MGAIGNVVDNTYNGVYHVNVTLHFCPAEEKYGNSGVDDDLDYEFESKEFKIPPNVYRVVLQVHVSFHENVDFWYGNYPNEYIEVNNRNGVPGHGPFRKVVVSLDDKVATEVSPFTVIYTGGVNPLLWIPITRIGSFDLNLYDIKITPLLAKILDGKVHSFGLSITNVLNIRLYIDASFHLWLDKKNEKTEGRLLNYSVVLTASLTSNFTGFDGSFTINVSRSIIYSGWVNSSHGKVVT</sequence>
<keyword evidence="3" id="KW-1185">Reference proteome</keyword>
<name>A0A8S0PJR3_OLEEU</name>
<dbReference type="Gramene" id="OE9A121339T1">
    <property type="protein sequence ID" value="OE9A121339C1"/>
    <property type="gene ID" value="OE9A121339"/>
</dbReference>